<dbReference type="AlphaFoldDB" id="A0A7J6FI68"/>
<evidence type="ECO:0000313" key="4">
    <source>
        <dbReference type="Proteomes" id="UP000525078"/>
    </source>
</evidence>
<dbReference type="PANTHER" id="PTHR38389:SF1">
    <property type="entry name" value="DNA-DIRECTED RNA POLYMERASE SUBUNIT BETA"/>
    <property type="match status" value="1"/>
</dbReference>
<dbReference type="InterPro" id="IPR057209">
    <property type="entry name" value="DUF7887"/>
</dbReference>
<gene>
    <name evidence="3" type="ORF">F8388_016133</name>
</gene>
<dbReference type="PANTHER" id="PTHR38389">
    <property type="entry name" value="DNA-DIRECTED RNA POLYMERASE SUBUNIT BETA"/>
    <property type="match status" value="1"/>
</dbReference>
<dbReference type="EMBL" id="JAATIP010000118">
    <property type="protein sequence ID" value="KAF4370396.1"/>
    <property type="molecule type" value="Genomic_DNA"/>
</dbReference>
<keyword evidence="1" id="KW-0812">Transmembrane</keyword>
<name>A0A7J6FI68_CANSA</name>
<keyword evidence="1" id="KW-0472">Membrane</keyword>
<feature type="domain" description="DUF7887" evidence="2">
    <location>
        <begin position="54"/>
        <end position="115"/>
    </location>
</feature>
<proteinExistence type="predicted"/>
<evidence type="ECO:0000259" key="2">
    <source>
        <dbReference type="Pfam" id="PF25397"/>
    </source>
</evidence>
<sequence length="118" mass="12958">MAVVAAKSFILTKFSSPLLYVTKNGKRFGIILGQKRNFSENSKIQKGPIFPLRISTTLITQSAIAVFGLGFIDAGYSGDWSRIGVISKENEDLLKAAAFIVVPLCLFFIVNLSKQRES</sequence>
<reference evidence="3 4" key="1">
    <citation type="journal article" date="2020" name="bioRxiv">
        <title>Sequence and annotation of 42 cannabis genomes reveals extensive copy number variation in cannabinoid synthesis and pathogen resistance genes.</title>
        <authorList>
            <person name="Mckernan K.J."/>
            <person name="Helbert Y."/>
            <person name="Kane L.T."/>
            <person name="Ebling H."/>
            <person name="Zhang L."/>
            <person name="Liu B."/>
            <person name="Eaton Z."/>
            <person name="Mclaughlin S."/>
            <person name="Kingan S."/>
            <person name="Baybayan P."/>
            <person name="Concepcion G."/>
            <person name="Jordan M."/>
            <person name="Riva A."/>
            <person name="Barbazuk W."/>
            <person name="Harkins T."/>
        </authorList>
    </citation>
    <scope>NUCLEOTIDE SEQUENCE [LARGE SCALE GENOMIC DNA]</scope>
    <source>
        <strain evidence="4">cv. Jamaican Lion 4</strain>
        <tissue evidence="3">Leaf</tissue>
    </source>
</reference>
<evidence type="ECO:0000256" key="1">
    <source>
        <dbReference type="SAM" id="Phobius"/>
    </source>
</evidence>
<dbReference type="Proteomes" id="UP000525078">
    <property type="component" value="Unassembled WGS sequence"/>
</dbReference>
<feature type="transmembrane region" description="Helical" evidence="1">
    <location>
        <begin position="92"/>
        <end position="112"/>
    </location>
</feature>
<organism evidence="3 4">
    <name type="scientific">Cannabis sativa</name>
    <name type="common">Hemp</name>
    <name type="synonym">Marijuana</name>
    <dbReference type="NCBI Taxonomy" id="3483"/>
    <lineage>
        <taxon>Eukaryota</taxon>
        <taxon>Viridiplantae</taxon>
        <taxon>Streptophyta</taxon>
        <taxon>Embryophyta</taxon>
        <taxon>Tracheophyta</taxon>
        <taxon>Spermatophyta</taxon>
        <taxon>Magnoliopsida</taxon>
        <taxon>eudicotyledons</taxon>
        <taxon>Gunneridae</taxon>
        <taxon>Pentapetalae</taxon>
        <taxon>rosids</taxon>
        <taxon>fabids</taxon>
        <taxon>Rosales</taxon>
        <taxon>Cannabaceae</taxon>
        <taxon>Cannabis</taxon>
    </lineage>
</organism>
<keyword evidence="1" id="KW-1133">Transmembrane helix</keyword>
<protein>
    <recommendedName>
        <fullName evidence="2">DUF7887 domain-containing protein</fullName>
    </recommendedName>
</protein>
<evidence type="ECO:0000313" key="3">
    <source>
        <dbReference type="EMBL" id="KAF4370396.1"/>
    </source>
</evidence>
<accession>A0A7J6FI68</accession>
<comment type="caution">
    <text evidence="3">The sequence shown here is derived from an EMBL/GenBank/DDBJ whole genome shotgun (WGS) entry which is preliminary data.</text>
</comment>
<dbReference type="Pfam" id="PF25397">
    <property type="entry name" value="DUF7887"/>
    <property type="match status" value="1"/>
</dbReference>
<feature type="transmembrane region" description="Helical" evidence="1">
    <location>
        <begin position="50"/>
        <end position="72"/>
    </location>
</feature>